<keyword evidence="13" id="KW-0535">Nitrogen fixation</keyword>
<dbReference type="PROSITE" id="PS00688">
    <property type="entry name" value="SIGMA54_INTERACT_3"/>
    <property type="match status" value="1"/>
</dbReference>
<keyword evidence="7" id="KW-0067">ATP-binding</keyword>
<dbReference type="Pfam" id="PF00158">
    <property type="entry name" value="Sigma54_activat"/>
    <property type="match status" value="1"/>
</dbReference>
<reference evidence="19 20" key="1">
    <citation type="submission" date="2020-02" db="EMBL/GenBank/DDBJ databases">
        <title>Comparative genomics of sulfur disproportionating microorganisms.</title>
        <authorList>
            <person name="Ward L.M."/>
            <person name="Bertran E."/>
            <person name="Johnston D.T."/>
        </authorList>
    </citation>
    <scope>NUCLEOTIDE SEQUENCE [LARGE SCALE GENOMIC DNA]</scope>
    <source>
        <strain evidence="19 20">DSM 3696</strain>
    </source>
</reference>
<keyword evidence="6" id="KW-0547">Nucleotide-binding</keyword>
<evidence type="ECO:0000256" key="12">
    <source>
        <dbReference type="ARBA" id="ARBA00023163"/>
    </source>
</evidence>
<evidence type="ECO:0000256" key="11">
    <source>
        <dbReference type="ARBA" id="ARBA00023159"/>
    </source>
</evidence>
<dbReference type="GO" id="GO:0005524">
    <property type="term" value="F:ATP binding"/>
    <property type="evidence" value="ECO:0007669"/>
    <property type="project" value="UniProtKB-KW"/>
</dbReference>
<proteinExistence type="predicted"/>
<name>A0A7K3NND7_9BACT</name>
<evidence type="ECO:0000313" key="20">
    <source>
        <dbReference type="Proteomes" id="UP000469724"/>
    </source>
</evidence>
<accession>A0A7K3NND7</accession>
<dbReference type="GO" id="GO:0006355">
    <property type="term" value="P:regulation of DNA-templated transcription"/>
    <property type="evidence" value="ECO:0007669"/>
    <property type="project" value="InterPro"/>
</dbReference>
<dbReference type="InterPro" id="IPR009057">
    <property type="entry name" value="Homeodomain-like_sf"/>
</dbReference>
<dbReference type="InterPro" id="IPR002078">
    <property type="entry name" value="Sigma_54_int"/>
</dbReference>
<evidence type="ECO:0000256" key="8">
    <source>
        <dbReference type="ARBA" id="ARBA00023012"/>
    </source>
</evidence>
<dbReference type="InterPro" id="IPR001789">
    <property type="entry name" value="Sig_transdc_resp-reg_receiver"/>
</dbReference>
<evidence type="ECO:0000256" key="2">
    <source>
        <dbReference type="ARBA" id="ARBA00019059"/>
    </source>
</evidence>
<evidence type="ECO:0000256" key="9">
    <source>
        <dbReference type="ARBA" id="ARBA00023015"/>
    </source>
</evidence>
<keyword evidence="3" id="KW-0963">Cytoplasm</keyword>
<organism evidence="19 20">
    <name type="scientific">Desulfolutivibrio sulfodismutans</name>
    <dbReference type="NCBI Taxonomy" id="63561"/>
    <lineage>
        <taxon>Bacteria</taxon>
        <taxon>Pseudomonadati</taxon>
        <taxon>Thermodesulfobacteriota</taxon>
        <taxon>Desulfovibrionia</taxon>
        <taxon>Desulfovibrionales</taxon>
        <taxon>Desulfovibrionaceae</taxon>
        <taxon>Desulfolutivibrio</taxon>
    </lineage>
</organism>
<evidence type="ECO:0000259" key="17">
    <source>
        <dbReference type="PROSITE" id="PS50045"/>
    </source>
</evidence>
<dbReference type="PROSITE" id="PS50045">
    <property type="entry name" value="SIGMA54_INTERACT_4"/>
    <property type="match status" value="1"/>
</dbReference>
<dbReference type="PRINTS" id="PR01590">
    <property type="entry name" value="HTHFIS"/>
</dbReference>
<evidence type="ECO:0000313" key="19">
    <source>
        <dbReference type="EMBL" id="NDY57701.1"/>
    </source>
</evidence>
<dbReference type="Gene3D" id="3.40.50.300">
    <property type="entry name" value="P-loop containing nucleotide triphosphate hydrolases"/>
    <property type="match status" value="1"/>
</dbReference>
<dbReference type="Pfam" id="PF25601">
    <property type="entry name" value="AAA_lid_14"/>
    <property type="match status" value="1"/>
</dbReference>
<dbReference type="PROSITE" id="PS00675">
    <property type="entry name" value="SIGMA54_INTERACT_1"/>
    <property type="match status" value="1"/>
</dbReference>
<dbReference type="Gene3D" id="1.10.8.60">
    <property type="match status" value="1"/>
</dbReference>
<evidence type="ECO:0000256" key="3">
    <source>
        <dbReference type="ARBA" id="ARBA00022490"/>
    </source>
</evidence>
<evidence type="ECO:0000256" key="10">
    <source>
        <dbReference type="ARBA" id="ARBA00023125"/>
    </source>
</evidence>
<dbReference type="FunFam" id="3.40.50.2300:FF:000018">
    <property type="entry name" value="DNA-binding transcriptional regulator NtrC"/>
    <property type="match status" value="1"/>
</dbReference>
<dbReference type="PANTHER" id="PTHR32071:SF95">
    <property type="entry name" value="DNA-BINDING TRANSCRIPTIONAL REGULATOR NTRC"/>
    <property type="match status" value="1"/>
</dbReference>
<keyword evidence="11" id="KW-0010">Activator</keyword>
<dbReference type="Gene3D" id="1.10.10.60">
    <property type="entry name" value="Homeodomain-like"/>
    <property type="match status" value="1"/>
</dbReference>
<keyword evidence="5 16" id="KW-0597">Phosphoprotein</keyword>
<dbReference type="SMART" id="SM00448">
    <property type="entry name" value="REC"/>
    <property type="match status" value="1"/>
</dbReference>
<evidence type="ECO:0000256" key="13">
    <source>
        <dbReference type="ARBA" id="ARBA00023231"/>
    </source>
</evidence>
<evidence type="ECO:0000256" key="5">
    <source>
        <dbReference type="ARBA" id="ARBA00022553"/>
    </source>
</evidence>
<evidence type="ECO:0000256" key="4">
    <source>
        <dbReference type="ARBA" id="ARBA00022491"/>
    </source>
</evidence>
<keyword evidence="20" id="KW-1185">Reference proteome</keyword>
<dbReference type="CDD" id="cd00009">
    <property type="entry name" value="AAA"/>
    <property type="match status" value="1"/>
</dbReference>
<feature type="modified residue" description="4-aspartylphosphate" evidence="16">
    <location>
        <position position="52"/>
    </location>
</feature>
<keyword evidence="9" id="KW-0805">Transcription regulation</keyword>
<keyword evidence="8" id="KW-0902">Two-component regulatory system</keyword>
<evidence type="ECO:0000259" key="18">
    <source>
        <dbReference type="PROSITE" id="PS50110"/>
    </source>
</evidence>
<dbReference type="EMBL" id="JAAGRQ010000058">
    <property type="protein sequence ID" value="NDY57701.1"/>
    <property type="molecule type" value="Genomic_DNA"/>
</dbReference>
<dbReference type="RefSeq" id="WP_163302785.1">
    <property type="nucleotide sequence ID" value="NZ_JAAGRQ010000058.1"/>
</dbReference>
<dbReference type="AlphaFoldDB" id="A0A7K3NND7"/>
<dbReference type="FunFam" id="3.40.50.300:FF:000006">
    <property type="entry name" value="DNA-binding transcriptional regulator NtrC"/>
    <property type="match status" value="1"/>
</dbReference>
<feature type="domain" description="Sigma-54 factor interaction" evidence="17">
    <location>
        <begin position="141"/>
        <end position="370"/>
    </location>
</feature>
<dbReference type="Pfam" id="PF02954">
    <property type="entry name" value="HTH_8"/>
    <property type="match status" value="1"/>
</dbReference>
<evidence type="ECO:0000256" key="15">
    <source>
        <dbReference type="ARBA" id="ARBA00031910"/>
    </source>
</evidence>
<evidence type="ECO:0000256" key="14">
    <source>
        <dbReference type="ARBA" id="ARBA00029881"/>
    </source>
</evidence>
<protein>
    <recommendedName>
        <fullName evidence="2">DNA-binding transcriptional regulator NtrC</fullName>
    </recommendedName>
    <alternativeName>
        <fullName evidence="14">Nitrogen regulation protein NR(I)</fullName>
    </alternativeName>
    <alternativeName>
        <fullName evidence="15">Nitrogen regulator I</fullName>
    </alternativeName>
</protein>
<dbReference type="Proteomes" id="UP000469724">
    <property type="component" value="Unassembled WGS sequence"/>
</dbReference>
<dbReference type="InterPro" id="IPR058031">
    <property type="entry name" value="AAA_lid_NorR"/>
</dbReference>
<dbReference type="GO" id="GO:0000160">
    <property type="term" value="P:phosphorelay signal transduction system"/>
    <property type="evidence" value="ECO:0007669"/>
    <property type="project" value="UniProtKB-KW"/>
</dbReference>
<keyword evidence="4" id="KW-0678">Repressor</keyword>
<evidence type="ECO:0000256" key="16">
    <source>
        <dbReference type="PROSITE-ProRule" id="PRU00169"/>
    </source>
</evidence>
<keyword evidence="12" id="KW-0804">Transcription</keyword>
<evidence type="ECO:0000256" key="7">
    <source>
        <dbReference type="ARBA" id="ARBA00022840"/>
    </source>
</evidence>
<dbReference type="InterPro" id="IPR025662">
    <property type="entry name" value="Sigma_54_int_dom_ATP-bd_1"/>
</dbReference>
<dbReference type="InterPro" id="IPR002197">
    <property type="entry name" value="HTH_Fis"/>
</dbReference>
<gene>
    <name evidence="19" type="ORF">G3N56_13270</name>
</gene>
<feature type="domain" description="Response regulatory" evidence="18">
    <location>
        <begin position="3"/>
        <end position="117"/>
    </location>
</feature>
<dbReference type="Pfam" id="PF00072">
    <property type="entry name" value="Response_reg"/>
    <property type="match status" value="1"/>
</dbReference>
<dbReference type="SMART" id="SM00382">
    <property type="entry name" value="AAA"/>
    <property type="match status" value="1"/>
</dbReference>
<dbReference type="InterPro" id="IPR011006">
    <property type="entry name" value="CheY-like_superfamily"/>
</dbReference>
<dbReference type="PANTHER" id="PTHR32071">
    <property type="entry name" value="TRANSCRIPTIONAL REGULATORY PROTEIN"/>
    <property type="match status" value="1"/>
</dbReference>
<dbReference type="Gene3D" id="3.40.50.2300">
    <property type="match status" value="1"/>
</dbReference>
<dbReference type="InterPro" id="IPR027417">
    <property type="entry name" value="P-loop_NTPase"/>
</dbReference>
<dbReference type="InterPro" id="IPR025944">
    <property type="entry name" value="Sigma_54_int_dom_CS"/>
</dbReference>
<dbReference type="SUPFAM" id="SSF52540">
    <property type="entry name" value="P-loop containing nucleoside triphosphate hydrolases"/>
    <property type="match status" value="1"/>
</dbReference>
<dbReference type="SUPFAM" id="SSF46689">
    <property type="entry name" value="Homeodomain-like"/>
    <property type="match status" value="1"/>
</dbReference>
<evidence type="ECO:0000256" key="6">
    <source>
        <dbReference type="ARBA" id="ARBA00022741"/>
    </source>
</evidence>
<dbReference type="InterPro" id="IPR003593">
    <property type="entry name" value="AAA+_ATPase"/>
</dbReference>
<keyword evidence="10" id="KW-0238">DNA-binding</keyword>
<sequence>MAQILIVDDDHQLRQSFERLLSAEGYTVRTASTGEAGVEMVRESLPDLVVMDVRMPGLSGLEAFAAMREIEPRLPVIIMTAHGTTETAIEATRMGAFDYVLKPFDIPDILKLIEKGLSAGRFMRSKVEMDAPAEGGEGEAIVGGGPAMQEVYKAIGRAAPTDATVLIRGESGTGKELVARAVYQYSSRAGKPFLVINCVAIPETLLESELFGYERGAFTGASGRKVGKIEQANRGTVFLDEIGDMPVSIQAKLLRLLQEKHVERLGGAGPIPVDVRIIAATNRDLEQAVAKGAFREDLYYRLKVVTMTLPPLRERREDIPLLAKHFLCRFSREAGVPDPGLTPQALDFLTGHDWPGNVRELANVLQKNLIFNRGGPITADDLQQAAGVTPQAAAAGTATPALEAGGDGSAQEFLRRFVRGELVAARDDEGAFESLMDRFGAVVIAEALAMTGGNRTRAARLLGLSRPTLLARIEKYGLKIETSVTSQLGATDPDSPGR</sequence>
<dbReference type="SUPFAM" id="SSF52172">
    <property type="entry name" value="CheY-like"/>
    <property type="match status" value="1"/>
</dbReference>
<comment type="subcellular location">
    <subcellularLocation>
        <location evidence="1">Cytoplasm</location>
    </subcellularLocation>
</comment>
<dbReference type="GO" id="GO:0043565">
    <property type="term" value="F:sequence-specific DNA binding"/>
    <property type="evidence" value="ECO:0007669"/>
    <property type="project" value="InterPro"/>
</dbReference>
<dbReference type="GO" id="GO:0005737">
    <property type="term" value="C:cytoplasm"/>
    <property type="evidence" value="ECO:0007669"/>
    <property type="project" value="UniProtKB-SubCell"/>
</dbReference>
<comment type="caution">
    <text evidence="19">The sequence shown here is derived from an EMBL/GenBank/DDBJ whole genome shotgun (WGS) entry which is preliminary data.</text>
</comment>
<dbReference type="PROSITE" id="PS50110">
    <property type="entry name" value="RESPONSE_REGULATORY"/>
    <property type="match status" value="1"/>
</dbReference>
<evidence type="ECO:0000256" key="1">
    <source>
        <dbReference type="ARBA" id="ARBA00004496"/>
    </source>
</evidence>